<dbReference type="PANTHER" id="PTHR10492:SF57">
    <property type="entry name" value="ATP-DEPENDENT DNA HELICASE"/>
    <property type="match status" value="1"/>
</dbReference>
<dbReference type="GO" id="GO:0004386">
    <property type="term" value="F:helicase activity"/>
    <property type="evidence" value="ECO:0007669"/>
    <property type="project" value="UniProtKB-KW"/>
</dbReference>
<reference evidence="1 2" key="1">
    <citation type="journal article" date="2018" name="Front. Plant Sci.">
        <title>Red Clover (Trifolium pratense) and Zigzag Clover (T. medium) - A Picture of Genomic Similarities and Differences.</title>
        <authorList>
            <person name="Dluhosova J."/>
            <person name="Istvanek J."/>
            <person name="Nedelnik J."/>
            <person name="Repkova J."/>
        </authorList>
    </citation>
    <scope>NUCLEOTIDE SEQUENCE [LARGE SCALE GENOMIC DNA]</scope>
    <source>
        <strain evidence="2">cv. 10/8</strain>
        <tissue evidence="1">Leaf</tissue>
    </source>
</reference>
<dbReference type="EMBL" id="LXQA010053501">
    <property type="protein sequence ID" value="MCI03859.1"/>
    <property type="molecule type" value="Genomic_DNA"/>
</dbReference>
<keyword evidence="1" id="KW-0347">Helicase</keyword>
<protein>
    <submittedName>
        <fullName evidence="1">ATP-dependent DNA helicase PIF1</fullName>
    </submittedName>
</protein>
<dbReference type="AlphaFoldDB" id="A0A392NXD6"/>
<evidence type="ECO:0000313" key="1">
    <source>
        <dbReference type="EMBL" id="MCI03859.1"/>
    </source>
</evidence>
<keyword evidence="1" id="KW-0378">Hydrolase</keyword>
<name>A0A392NXD6_9FABA</name>
<keyword evidence="2" id="KW-1185">Reference proteome</keyword>
<evidence type="ECO:0000313" key="2">
    <source>
        <dbReference type="Proteomes" id="UP000265520"/>
    </source>
</evidence>
<comment type="caution">
    <text evidence="1">The sequence shown here is derived from an EMBL/GenBank/DDBJ whole genome shotgun (WGS) entry which is preliminary data.</text>
</comment>
<proteinExistence type="predicted"/>
<dbReference type="PANTHER" id="PTHR10492">
    <property type="match status" value="1"/>
</dbReference>
<sequence>MMHGPCGAANVNSPCMNGSRHCSKFFPKKYKSSTTVDEDGYPSYKRRDTGVVVQKNGVKLDNGNVVPYNPFLLMRYQAHINVESCNKSNAIKYLFKYVNKGPDRSNIQITNGKSAANEPEIVDEIKRFYDCRYLSPSEAVWRLLAFDIHQKFPAVIRLSIHLENQQSITFNDGSSLHNVVSYREMIDTMFLAWFNANMEYEEGRDLTYAEFPSKFVYNSQYHRWQPRQKGSSIGRLTYVPVGA</sequence>
<gene>
    <name evidence="1" type="ORF">A2U01_0024900</name>
</gene>
<feature type="non-terminal residue" evidence="1">
    <location>
        <position position="243"/>
    </location>
</feature>
<organism evidence="1 2">
    <name type="scientific">Trifolium medium</name>
    <dbReference type="NCBI Taxonomy" id="97028"/>
    <lineage>
        <taxon>Eukaryota</taxon>
        <taxon>Viridiplantae</taxon>
        <taxon>Streptophyta</taxon>
        <taxon>Embryophyta</taxon>
        <taxon>Tracheophyta</taxon>
        <taxon>Spermatophyta</taxon>
        <taxon>Magnoliopsida</taxon>
        <taxon>eudicotyledons</taxon>
        <taxon>Gunneridae</taxon>
        <taxon>Pentapetalae</taxon>
        <taxon>rosids</taxon>
        <taxon>fabids</taxon>
        <taxon>Fabales</taxon>
        <taxon>Fabaceae</taxon>
        <taxon>Papilionoideae</taxon>
        <taxon>50 kb inversion clade</taxon>
        <taxon>NPAAA clade</taxon>
        <taxon>Hologalegina</taxon>
        <taxon>IRL clade</taxon>
        <taxon>Trifolieae</taxon>
        <taxon>Trifolium</taxon>
    </lineage>
</organism>
<keyword evidence="1" id="KW-0547">Nucleotide-binding</keyword>
<accession>A0A392NXD6</accession>
<dbReference type="Proteomes" id="UP000265520">
    <property type="component" value="Unassembled WGS sequence"/>
</dbReference>
<keyword evidence="1" id="KW-0067">ATP-binding</keyword>